<organism evidence="2">
    <name type="scientific">Geobacter sp. (strain M21)</name>
    <dbReference type="NCBI Taxonomy" id="443144"/>
    <lineage>
        <taxon>Bacteria</taxon>
        <taxon>Pseudomonadati</taxon>
        <taxon>Thermodesulfobacteriota</taxon>
        <taxon>Desulfuromonadia</taxon>
        <taxon>Geobacterales</taxon>
        <taxon>Geobacteraceae</taxon>
        <taxon>Geobacter</taxon>
    </lineage>
</organism>
<sequence length="318" mass="36203">MSPGRIRIGTCSWTEKSLVEGGLFYPHGAGTPKARLKFYASRFDTVEIESSYYQIPTLEMARAWAERTPDRFLFHVKAYGALTGHNVDPGRLSLELRRMLPAEDREEEDVHVSDPAALRAMAKAMTEALVPLKEAGKLGFIIFQFPPWYGYKKENREYLLYCKELMAGHPIAVEFRHGSWLTSRNREELFAFLQEHKITYITCDEPQLGTLATAPFRPEATTSVAYLRLHGRSAEDWQARATTADEYLYTEPELRMIAAEARRLSEKARLTFVMFNNCRCGYSVKNALRMKELCGYPPPEGRGSDRNPPYPPFAKGGT</sequence>
<dbReference type="HOGENOM" id="CLU_046519_0_1_7"/>
<protein>
    <recommendedName>
        <fullName evidence="3">DUF72 domain-containing protein</fullName>
    </recommendedName>
</protein>
<reference evidence="2" key="1">
    <citation type="submission" date="2009-07" db="EMBL/GenBank/DDBJ databases">
        <title>Complete sequence of Geobacter sp. M21.</title>
        <authorList>
            <consortium name="US DOE Joint Genome Institute"/>
            <person name="Lucas S."/>
            <person name="Copeland A."/>
            <person name="Lapidus A."/>
            <person name="Glavina del Rio T."/>
            <person name="Dalin E."/>
            <person name="Tice H."/>
            <person name="Bruce D."/>
            <person name="Goodwin L."/>
            <person name="Pitluck S."/>
            <person name="Saunders E."/>
            <person name="Brettin T."/>
            <person name="Detter J.C."/>
            <person name="Han C."/>
            <person name="Larimer F."/>
            <person name="Land M."/>
            <person name="Hauser L."/>
            <person name="Kyrpides N."/>
            <person name="Ovchinnikova G."/>
            <person name="Lovley D."/>
        </authorList>
    </citation>
    <scope>NUCLEOTIDE SEQUENCE [LARGE SCALE GENOMIC DNA]</scope>
    <source>
        <strain evidence="2">M21</strain>
    </source>
</reference>
<evidence type="ECO:0000256" key="1">
    <source>
        <dbReference type="SAM" id="MobiDB-lite"/>
    </source>
</evidence>
<dbReference type="SUPFAM" id="SSF117396">
    <property type="entry name" value="TM1631-like"/>
    <property type="match status" value="1"/>
</dbReference>
<dbReference type="PANTHER" id="PTHR30348:SF13">
    <property type="entry name" value="UPF0759 PROTEIN YUNF"/>
    <property type="match status" value="1"/>
</dbReference>
<dbReference type="Gene3D" id="3.20.20.410">
    <property type="entry name" value="Protein of unknown function UPF0759"/>
    <property type="match status" value="1"/>
</dbReference>
<proteinExistence type="predicted"/>
<dbReference type="STRING" id="443144.GM21_2030"/>
<feature type="region of interest" description="Disordered" evidence="1">
    <location>
        <begin position="297"/>
        <end position="318"/>
    </location>
</feature>
<dbReference type="EMBL" id="CP001661">
    <property type="protein sequence ID" value="ACT18082.1"/>
    <property type="molecule type" value="Genomic_DNA"/>
</dbReference>
<dbReference type="eggNOG" id="COG1801">
    <property type="taxonomic scope" value="Bacteria"/>
</dbReference>
<dbReference type="KEGG" id="gem:GM21_2030"/>
<dbReference type="AlphaFoldDB" id="C6E894"/>
<dbReference type="InterPro" id="IPR002763">
    <property type="entry name" value="DUF72"/>
</dbReference>
<accession>C6E894</accession>
<gene>
    <name evidence="2" type="ordered locus">GM21_2030</name>
</gene>
<dbReference type="Pfam" id="PF01904">
    <property type="entry name" value="DUF72"/>
    <property type="match status" value="1"/>
</dbReference>
<evidence type="ECO:0000313" key="2">
    <source>
        <dbReference type="EMBL" id="ACT18082.1"/>
    </source>
</evidence>
<dbReference type="InterPro" id="IPR036520">
    <property type="entry name" value="UPF0759_sf"/>
</dbReference>
<name>C6E894_GEOSM</name>
<dbReference type="PANTHER" id="PTHR30348">
    <property type="entry name" value="UNCHARACTERIZED PROTEIN YECE"/>
    <property type="match status" value="1"/>
</dbReference>
<evidence type="ECO:0008006" key="3">
    <source>
        <dbReference type="Google" id="ProtNLM"/>
    </source>
</evidence>